<name>A0A060CL96_9BACT</name>
<keyword evidence="1" id="KW-0812">Transmembrane</keyword>
<evidence type="ECO:0000256" key="1">
    <source>
        <dbReference type="SAM" id="Phobius"/>
    </source>
</evidence>
<reference evidence="2" key="1">
    <citation type="journal article" date="2013" name="Environ. Microbiol.">
        <title>Seasonally variable intestinal metagenomes of the red palm weevil (Rhynchophorus ferrugineus).</title>
        <authorList>
            <person name="Jia S."/>
            <person name="Zhang X."/>
            <person name="Zhang G."/>
            <person name="Yin A."/>
            <person name="Zhang S."/>
            <person name="Li F."/>
            <person name="Wang L."/>
            <person name="Zhao D."/>
            <person name="Yun Q."/>
            <person name="Tala"/>
            <person name="Wang J."/>
            <person name="Sun G."/>
            <person name="Baabdullah M."/>
            <person name="Yu X."/>
            <person name="Hu S."/>
            <person name="Al-Mssallem I.S."/>
            <person name="Yu J."/>
        </authorList>
    </citation>
    <scope>NUCLEOTIDE SEQUENCE</scope>
</reference>
<dbReference type="EMBL" id="KF126229">
    <property type="protein sequence ID" value="AIA93576.1"/>
    <property type="molecule type" value="Genomic_DNA"/>
</dbReference>
<organism evidence="2">
    <name type="scientific">uncultured Chitinophaga sp</name>
    <dbReference type="NCBI Taxonomy" id="339340"/>
    <lineage>
        <taxon>Bacteria</taxon>
        <taxon>Pseudomonadati</taxon>
        <taxon>Bacteroidota</taxon>
        <taxon>Chitinophagia</taxon>
        <taxon>Chitinophagales</taxon>
        <taxon>Chitinophagaceae</taxon>
        <taxon>Chitinophaga</taxon>
        <taxon>environmental samples</taxon>
    </lineage>
</organism>
<sequence>MKDVCYIASLAGIFLGLAVLTKGPVAILIALLALLVFMIWNKGLWGLGVRALLVIAGFCFVVTALWFGLDIIRNGWWFTEAFIHYQIRLFRTQDAGHGGPFFYHFYRIVDGLFPGLGISVRIETFYRTPGMG</sequence>
<dbReference type="AlphaFoldDB" id="A0A060CL96"/>
<accession>A0A060CL96</accession>
<feature type="transmembrane region" description="Helical" evidence="1">
    <location>
        <begin position="51"/>
        <end position="69"/>
    </location>
</feature>
<evidence type="ECO:0000313" key="2">
    <source>
        <dbReference type="EMBL" id="AIA93576.1"/>
    </source>
</evidence>
<feature type="transmembrane region" description="Helical" evidence="1">
    <location>
        <begin position="6"/>
        <end position="39"/>
    </location>
</feature>
<keyword evidence="1" id="KW-0472">Membrane</keyword>
<feature type="non-terminal residue" evidence="2">
    <location>
        <position position="132"/>
    </location>
</feature>
<keyword evidence="1" id="KW-1133">Transmembrane helix</keyword>
<proteinExistence type="predicted"/>
<protein>
    <submittedName>
        <fullName evidence="2">CAZy families GT83 protein</fullName>
    </submittedName>
</protein>